<dbReference type="Pfam" id="PF01894">
    <property type="entry name" value="YjbQ"/>
    <property type="match status" value="1"/>
</dbReference>
<gene>
    <name evidence="2" type="ORF">DFR64_2016</name>
</gene>
<dbReference type="PANTHER" id="PTHR30615:SF8">
    <property type="entry name" value="UPF0047 PROTEIN C4A8.02C"/>
    <property type="match status" value="1"/>
</dbReference>
<dbReference type="PROSITE" id="PS01314">
    <property type="entry name" value="UPF0047"/>
    <property type="match status" value="1"/>
</dbReference>
<comment type="similarity">
    <text evidence="1">Belongs to the UPF0047 family.</text>
</comment>
<name>A0A347ZP11_9CHLR</name>
<dbReference type="Gene3D" id="2.60.120.460">
    <property type="entry name" value="YjbQ-like"/>
    <property type="match status" value="1"/>
</dbReference>
<dbReference type="InterPro" id="IPR001602">
    <property type="entry name" value="UPF0047_YjbQ-like"/>
</dbReference>
<protein>
    <submittedName>
        <fullName evidence="2">Secondary thiamine-phosphate synthase enzyme</fullName>
    </submittedName>
</protein>
<dbReference type="SUPFAM" id="SSF111038">
    <property type="entry name" value="YjbQ-like"/>
    <property type="match status" value="1"/>
</dbReference>
<dbReference type="PIRSF" id="PIRSF004681">
    <property type="entry name" value="UCP004681"/>
    <property type="match status" value="1"/>
</dbReference>
<dbReference type="OrthoDB" id="9801725at2"/>
<dbReference type="RefSeq" id="WP_116225293.1">
    <property type="nucleotide sequence ID" value="NZ_AP018437.1"/>
</dbReference>
<dbReference type="PANTHER" id="PTHR30615">
    <property type="entry name" value="UNCHARACTERIZED PROTEIN YJBQ-RELATED"/>
    <property type="match status" value="1"/>
</dbReference>
<organism evidence="2 3">
    <name type="scientific">Pelolinea submarina</name>
    <dbReference type="NCBI Taxonomy" id="913107"/>
    <lineage>
        <taxon>Bacteria</taxon>
        <taxon>Bacillati</taxon>
        <taxon>Chloroflexota</taxon>
        <taxon>Anaerolineae</taxon>
        <taxon>Anaerolineales</taxon>
        <taxon>Anaerolineaceae</taxon>
        <taxon>Pelolinea</taxon>
    </lineage>
</organism>
<proteinExistence type="inferred from homology"/>
<keyword evidence="3" id="KW-1185">Reference proteome</keyword>
<dbReference type="Proteomes" id="UP000256388">
    <property type="component" value="Unassembled WGS sequence"/>
</dbReference>
<dbReference type="AlphaFoldDB" id="A0A347ZP11"/>
<accession>A0A347ZP11</accession>
<dbReference type="InterPro" id="IPR035917">
    <property type="entry name" value="YjbQ-like_sf"/>
</dbReference>
<dbReference type="NCBIfam" id="TIGR00149">
    <property type="entry name" value="TIGR00149_YjbQ"/>
    <property type="match status" value="1"/>
</dbReference>
<evidence type="ECO:0000256" key="1">
    <source>
        <dbReference type="ARBA" id="ARBA00005534"/>
    </source>
</evidence>
<evidence type="ECO:0000313" key="2">
    <source>
        <dbReference type="EMBL" id="REG08644.1"/>
    </source>
</evidence>
<comment type="caution">
    <text evidence="2">The sequence shown here is derived from an EMBL/GenBank/DDBJ whole genome shotgun (WGS) entry which is preliminary data.</text>
</comment>
<sequence>MEWLKDTFEIRTNGKGMLPITHEVESRLRAWGVREGMCFLYIAHASASLTISENYDPTARKDVEAYYEHAVPENQPWYQHTLEGPDDSPSHIRATLTQPSLSIPIDDGQLSLGTWQGIFLFEHRSRSHRRTIELRCLKVA</sequence>
<dbReference type="EMBL" id="QUMS01000002">
    <property type="protein sequence ID" value="REG08644.1"/>
    <property type="molecule type" value="Genomic_DNA"/>
</dbReference>
<reference evidence="2 3" key="1">
    <citation type="submission" date="2018-08" db="EMBL/GenBank/DDBJ databases">
        <title>Genomic Encyclopedia of Type Strains, Phase IV (KMG-IV): sequencing the most valuable type-strain genomes for metagenomic binning, comparative biology and taxonomic classification.</title>
        <authorList>
            <person name="Goeker M."/>
        </authorList>
    </citation>
    <scope>NUCLEOTIDE SEQUENCE [LARGE SCALE GENOMIC DNA]</scope>
    <source>
        <strain evidence="2 3">DSM 23923</strain>
    </source>
</reference>
<evidence type="ECO:0000313" key="3">
    <source>
        <dbReference type="Proteomes" id="UP000256388"/>
    </source>
</evidence>